<proteinExistence type="predicted"/>
<gene>
    <name evidence="1" type="ORF">L6164_017593</name>
</gene>
<comment type="caution">
    <text evidence="1">The sequence shown here is derived from an EMBL/GenBank/DDBJ whole genome shotgun (WGS) entry which is preliminary data.</text>
</comment>
<evidence type="ECO:0000313" key="1">
    <source>
        <dbReference type="EMBL" id="KAI4332707.1"/>
    </source>
</evidence>
<accession>A0ACB9N8L1</accession>
<keyword evidence="2" id="KW-1185">Reference proteome</keyword>
<protein>
    <submittedName>
        <fullName evidence="1">Uncharacterized protein</fullName>
    </submittedName>
</protein>
<evidence type="ECO:0000313" key="2">
    <source>
        <dbReference type="Proteomes" id="UP000828941"/>
    </source>
</evidence>
<dbReference type="Proteomes" id="UP000828941">
    <property type="component" value="Chromosome 7"/>
</dbReference>
<sequence length="360" mass="40954">MWNELEVYRPHTIDAAVLRKRVKEDKIFQLLANLGSDYEDLRSHILISLELPSFSSICSMIQREEVRRKVMKVEHKSPLSDTRAYATNHQPKRETSYKGKRPNLKCHRCHHLGHLIERCWVLHPELKPKFAKDKGPSKHRAHVTENLARRYGSGLPVLPNSPSTTANTSSNPISPVSTNRNTDQSANSPSDTNAVHSDYSQVGSSNCSQDESSPVKSLSPMCQDVPQPHRYPTRNHEPPRFCYLLSMPSNLQMERRGDSDDRILNYLTLLTGLAVVIIIIVGFITIYPFFDHQSSQSPFQAAEQWHAWLAEIEDLLVNKQELDSKSETIPSNSDSSLEVTNVGLKSLQHKEILKIFLWES</sequence>
<reference evidence="1 2" key="1">
    <citation type="journal article" date="2022" name="DNA Res.">
        <title>Chromosomal-level genome assembly of the orchid tree Bauhinia variegata (Leguminosae; Cercidoideae) supports the allotetraploid origin hypothesis of Bauhinia.</title>
        <authorList>
            <person name="Zhong Y."/>
            <person name="Chen Y."/>
            <person name="Zheng D."/>
            <person name="Pang J."/>
            <person name="Liu Y."/>
            <person name="Luo S."/>
            <person name="Meng S."/>
            <person name="Qian L."/>
            <person name="Wei D."/>
            <person name="Dai S."/>
            <person name="Zhou R."/>
        </authorList>
    </citation>
    <scope>NUCLEOTIDE SEQUENCE [LARGE SCALE GENOMIC DNA]</scope>
    <source>
        <strain evidence="1">BV-YZ2020</strain>
    </source>
</reference>
<organism evidence="1 2">
    <name type="scientific">Bauhinia variegata</name>
    <name type="common">Purple orchid tree</name>
    <name type="synonym">Phanera variegata</name>
    <dbReference type="NCBI Taxonomy" id="167791"/>
    <lineage>
        <taxon>Eukaryota</taxon>
        <taxon>Viridiplantae</taxon>
        <taxon>Streptophyta</taxon>
        <taxon>Embryophyta</taxon>
        <taxon>Tracheophyta</taxon>
        <taxon>Spermatophyta</taxon>
        <taxon>Magnoliopsida</taxon>
        <taxon>eudicotyledons</taxon>
        <taxon>Gunneridae</taxon>
        <taxon>Pentapetalae</taxon>
        <taxon>rosids</taxon>
        <taxon>fabids</taxon>
        <taxon>Fabales</taxon>
        <taxon>Fabaceae</taxon>
        <taxon>Cercidoideae</taxon>
        <taxon>Cercideae</taxon>
        <taxon>Bauhiniinae</taxon>
        <taxon>Bauhinia</taxon>
    </lineage>
</organism>
<name>A0ACB9N8L1_BAUVA</name>
<dbReference type="EMBL" id="CM039432">
    <property type="protein sequence ID" value="KAI4332707.1"/>
    <property type="molecule type" value="Genomic_DNA"/>
</dbReference>